<keyword evidence="9 15" id="KW-0863">Zinc-finger</keyword>
<keyword evidence="20" id="KW-1185">Reference proteome</keyword>
<dbReference type="InterPro" id="IPR001841">
    <property type="entry name" value="Znf_RING"/>
</dbReference>
<evidence type="ECO:0000259" key="18">
    <source>
        <dbReference type="PROSITE" id="PS50089"/>
    </source>
</evidence>
<dbReference type="InterPro" id="IPR050731">
    <property type="entry name" value="HRD1_E3_ubiq-ligases"/>
</dbReference>
<evidence type="ECO:0000313" key="20">
    <source>
        <dbReference type="Proteomes" id="UP000054248"/>
    </source>
</evidence>
<feature type="region of interest" description="Disordered" evidence="16">
    <location>
        <begin position="297"/>
        <end position="355"/>
    </location>
</feature>
<organism evidence="19 20">
    <name type="scientific">Tulasnella calospora MUT 4182</name>
    <dbReference type="NCBI Taxonomy" id="1051891"/>
    <lineage>
        <taxon>Eukaryota</taxon>
        <taxon>Fungi</taxon>
        <taxon>Dikarya</taxon>
        <taxon>Basidiomycota</taxon>
        <taxon>Agaricomycotina</taxon>
        <taxon>Agaricomycetes</taxon>
        <taxon>Cantharellales</taxon>
        <taxon>Tulasnellaceae</taxon>
        <taxon>Tulasnella</taxon>
    </lineage>
</organism>
<comment type="subcellular location">
    <subcellularLocation>
        <location evidence="2">Endoplasmic reticulum membrane</location>
        <topology evidence="2">Multi-pass membrane protein</topology>
    </subcellularLocation>
</comment>
<dbReference type="GO" id="GO:0005789">
    <property type="term" value="C:endoplasmic reticulum membrane"/>
    <property type="evidence" value="ECO:0007669"/>
    <property type="project" value="UniProtKB-SubCell"/>
</dbReference>
<evidence type="ECO:0000256" key="2">
    <source>
        <dbReference type="ARBA" id="ARBA00004477"/>
    </source>
</evidence>
<comment type="pathway">
    <text evidence="3">Protein modification; protein ubiquitination.</text>
</comment>
<feature type="transmembrane region" description="Helical" evidence="17">
    <location>
        <begin position="88"/>
        <end position="109"/>
    </location>
</feature>
<feature type="region of interest" description="Disordered" evidence="16">
    <location>
        <begin position="237"/>
        <end position="269"/>
    </location>
</feature>
<gene>
    <name evidence="19" type="ORF">M407DRAFT_17699</name>
</gene>
<name>A0A0C3LHJ8_9AGAM</name>
<keyword evidence="10" id="KW-0833">Ubl conjugation pathway</keyword>
<dbReference type="PROSITE" id="PS50089">
    <property type="entry name" value="ZF_RING_2"/>
    <property type="match status" value="1"/>
</dbReference>
<evidence type="ECO:0000256" key="1">
    <source>
        <dbReference type="ARBA" id="ARBA00000900"/>
    </source>
</evidence>
<evidence type="ECO:0000256" key="15">
    <source>
        <dbReference type="PROSITE-ProRule" id="PRU00175"/>
    </source>
</evidence>
<dbReference type="SMART" id="SM00184">
    <property type="entry name" value="RING"/>
    <property type="match status" value="1"/>
</dbReference>
<keyword evidence="13 17" id="KW-1133">Transmembrane helix</keyword>
<feature type="transmembrane region" description="Helical" evidence="17">
    <location>
        <begin position="158"/>
        <end position="179"/>
    </location>
</feature>
<dbReference type="EMBL" id="KN822948">
    <property type="protein sequence ID" value="KIO33438.1"/>
    <property type="molecule type" value="Genomic_DNA"/>
</dbReference>
<keyword evidence="7 17" id="KW-0812">Transmembrane</keyword>
<feature type="transmembrane region" description="Helical" evidence="17">
    <location>
        <begin position="23"/>
        <end position="40"/>
    </location>
</feature>
<evidence type="ECO:0000256" key="13">
    <source>
        <dbReference type="ARBA" id="ARBA00022989"/>
    </source>
</evidence>
<comment type="similarity">
    <text evidence="4">Belongs to the HRD1 family.</text>
</comment>
<evidence type="ECO:0000256" key="10">
    <source>
        <dbReference type="ARBA" id="ARBA00022786"/>
    </source>
</evidence>
<proteinExistence type="inferred from homology"/>
<dbReference type="PANTHER" id="PTHR22763">
    <property type="entry name" value="RING ZINC FINGER PROTEIN"/>
    <property type="match status" value="1"/>
</dbReference>
<dbReference type="GO" id="GO:0043161">
    <property type="term" value="P:proteasome-mediated ubiquitin-dependent protein catabolic process"/>
    <property type="evidence" value="ECO:0007669"/>
    <property type="project" value="TreeGrafter"/>
</dbReference>
<dbReference type="AlphaFoldDB" id="A0A0C3LHJ8"/>
<evidence type="ECO:0000256" key="14">
    <source>
        <dbReference type="ARBA" id="ARBA00023136"/>
    </source>
</evidence>
<comment type="catalytic activity">
    <reaction evidence="1">
        <text>S-ubiquitinyl-[E2 ubiquitin-conjugating enzyme]-L-cysteine + [acceptor protein]-L-lysine = [E2 ubiquitin-conjugating enzyme]-L-cysteine + N(6)-ubiquitinyl-[acceptor protein]-L-lysine.</text>
        <dbReference type="EC" id="2.3.2.27"/>
    </reaction>
</comment>
<evidence type="ECO:0000256" key="11">
    <source>
        <dbReference type="ARBA" id="ARBA00022824"/>
    </source>
</evidence>
<sequence>MWFFVTESLLAFTIFRDDFDTPFVMSFGILLFVKSFHWIVADRIDWMDQVPYPGPTKLFHLRTVSLLYILWGMDIALLLYALDTIATYGIVPGIGPTLLFASEYAILLASCMNSWLKYSIACWDLWRARRRGGENAPVWEDKSMFIFYAELLTDFMKLITYLTFFGVVMGSYGLPLNVIRDVYVTARSFLGRVQDLVRYRKATKNMDQRYPNATQAELDAMSDKTCIICREDMVLPGTPTAQDGGETATATPQPTSEPKPADGPNETPKKLPCGHIFHFHCLRSWLERQQSCPTCRRSVLENPPASTTTAAPPAPGGRPNPPGGGQPQAQPQPGQQVQRDENGPLPPRPGNAQDRDQVVNAQRLLERLSMPLSEQLRNQRAQQQQQPRTFQGFNANGQWQPWTYGQQQRPGQQNAADGVAPTPTRPAEAGTSEPEQSGVVSSLASKDAPAASSSASPKKPDEEAKKEEKEEPSSEEPAENGKSARQAAADAFLK</sequence>
<evidence type="ECO:0000313" key="19">
    <source>
        <dbReference type="EMBL" id="KIO33438.1"/>
    </source>
</evidence>
<dbReference type="InterPro" id="IPR057992">
    <property type="entry name" value="TPR_SYVN1_N"/>
</dbReference>
<evidence type="ECO:0000256" key="6">
    <source>
        <dbReference type="ARBA" id="ARBA00022679"/>
    </source>
</evidence>
<dbReference type="EC" id="2.3.2.27" evidence="5"/>
<dbReference type="SUPFAM" id="SSF57850">
    <property type="entry name" value="RING/U-box"/>
    <property type="match status" value="1"/>
</dbReference>
<reference evidence="19 20" key="1">
    <citation type="submission" date="2014-04" db="EMBL/GenBank/DDBJ databases">
        <authorList>
            <consortium name="DOE Joint Genome Institute"/>
            <person name="Kuo A."/>
            <person name="Girlanda M."/>
            <person name="Perotto S."/>
            <person name="Kohler A."/>
            <person name="Nagy L.G."/>
            <person name="Floudas D."/>
            <person name="Copeland A."/>
            <person name="Barry K.W."/>
            <person name="Cichocki N."/>
            <person name="Veneault-Fourrey C."/>
            <person name="LaButti K."/>
            <person name="Lindquist E.A."/>
            <person name="Lipzen A."/>
            <person name="Lundell T."/>
            <person name="Morin E."/>
            <person name="Murat C."/>
            <person name="Sun H."/>
            <person name="Tunlid A."/>
            <person name="Henrissat B."/>
            <person name="Grigoriev I.V."/>
            <person name="Hibbett D.S."/>
            <person name="Martin F."/>
            <person name="Nordberg H.P."/>
            <person name="Cantor M.N."/>
            <person name="Hua S.X."/>
        </authorList>
    </citation>
    <scope>NUCLEOTIDE SEQUENCE [LARGE SCALE GENOMIC DNA]</scope>
    <source>
        <strain evidence="19 20">MUT 4182</strain>
    </source>
</reference>
<dbReference type="Pfam" id="PF25563">
    <property type="entry name" value="TPR_SYVN1_N"/>
    <property type="match status" value="1"/>
</dbReference>
<evidence type="ECO:0000256" key="16">
    <source>
        <dbReference type="SAM" id="MobiDB-lite"/>
    </source>
</evidence>
<keyword evidence="12" id="KW-0862">Zinc</keyword>
<feature type="region of interest" description="Disordered" evidence="16">
    <location>
        <begin position="392"/>
        <end position="494"/>
    </location>
</feature>
<dbReference type="STRING" id="1051891.A0A0C3LHJ8"/>
<protein>
    <recommendedName>
        <fullName evidence="5">RING-type E3 ubiquitin transferase</fullName>
        <ecNumber evidence="5">2.3.2.27</ecNumber>
    </recommendedName>
</protein>
<keyword evidence="6" id="KW-0808">Transferase</keyword>
<dbReference type="PANTHER" id="PTHR22763:SF184">
    <property type="entry name" value="E3 UBIQUITIN-PROTEIN LIGASE SYNOVIOLIN"/>
    <property type="match status" value="1"/>
</dbReference>
<evidence type="ECO:0000256" key="8">
    <source>
        <dbReference type="ARBA" id="ARBA00022723"/>
    </source>
</evidence>
<dbReference type="GO" id="GO:0036503">
    <property type="term" value="P:ERAD pathway"/>
    <property type="evidence" value="ECO:0007669"/>
    <property type="project" value="TreeGrafter"/>
</dbReference>
<feature type="compositionally biased region" description="Low complexity" evidence="16">
    <location>
        <begin position="327"/>
        <end position="336"/>
    </location>
</feature>
<dbReference type="Pfam" id="PF13639">
    <property type="entry name" value="zf-RING_2"/>
    <property type="match status" value="1"/>
</dbReference>
<dbReference type="GO" id="GO:0061630">
    <property type="term" value="F:ubiquitin protein ligase activity"/>
    <property type="evidence" value="ECO:0007669"/>
    <property type="project" value="UniProtKB-EC"/>
</dbReference>
<keyword evidence="11" id="KW-0256">Endoplasmic reticulum</keyword>
<dbReference type="HOGENOM" id="CLU_552740_0_0_1"/>
<feature type="compositionally biased region" description="Polar residues" evidence="16">
    <location>
        <begin position="392"/>
        <end position="415"/>
    </location>
</feature>
<dbReference type="CDD" id="cd16479">
    <property type="entry name" value="RING-H2_synoviolin"/>
    <property type="match status" value="1"/>
</dbReference>
<feature type="compositionally biased region" description="Low complexity" evidence="16">
    <location>
        <begin position="441"/>
        <end position="457"/>
    </location>
</feature>
<feature type="transmembrane region" description="Helical" evidence="17">
    <location>
        <begin position="61"/>
        <end position="82"/>
    </location>
</feature>
<feature type="domain" description="RING-type" evidence="18">
    <location>
        <begin position="226"/>
        <end position="296"/>
    </location>
</feature>
<evidence type="ECO:0000256" key="4">
    <source>
        <dbReference type="ARBA" id="ARBA00010089"/>
    </source>
</evidence>
<dbReference type="OrthoDB" id="7759664at2759"/>
<accession>A0A0C3LHJ8</accession>
<dbReference type="Gene3D" id="3.30.40.10">
    <property type="entry name" value="Zinc/RING finger domain, C3HC4 (zinc finger)"/>
    <property type="match status" value="1"/>
</dbReference>
<evidence type="ECO:0000256" key="12">
    <source>
        <dbReference type="ARBA" id="ARBA00022833"/>
    </source>
</evidence>
<reference evidence="20" key="2">
    <citation type="submission" date="2015-01" db="EMBL/GenBank/DDBJ databases">
        <title>Evolutionary Origins and Diversification of the Mycorrhizal Mutualists.</title>
        <authorList>
            <consortium name="DOE Joint Genome Institute"/>
            <consortium name="Mycorrhizal Genomics Consortium"/>
            <person name="Kohler A."/>
            <person name="Kuo A."/>
            <person name="Nagy L.G."/>
            <person name="Floudas D."/>
            <person name="Copeland A."/>
            <person name="Barry K.W."/>
            <person name="Cichocki N."/>
            <person name="Veneault-Fourrey C."/>
            <person name="LaButti K."/>
            <person name="Lindquist E.A."/>
            <person name="Lipzen A."/>
            <person name="Lundell T."/>
            <person name="Morin E."/>
            <person name="Murat C."/>
            <person name="Riley R."/>
            <person name="Ohm R."/>
            <person name="Sun H."/>
            <person name="Tunlid A."/>
            <person name="Henrissat B."/>
            <person name="Grigoriev I.V."/>
            <person name="Hibbett D.S."/>
            <person name="Martin F."/>
        </authorList>
    </citation>
    <scope>NUCLEOTIDE SEQUENCE [LARGE SCALE GENOMIC DNA]</scope>
    <source>
        <strain evidence="20">MUT 4182</strain>
    </source>
</reference>
<evidence type="ECO:0000256" key="17">
    <source>
        <dbReference type="SAM" id="Phobius"/>
    </source>
</evidence>
<feature type="compositionally biased region" description="Pro residues" evidence="16">
    <location>
        <begin position="312"/>
        <end position="324"/>
    </location>
</feature>
<dbReference type="InterPro" id="IPR013083">
    <property type="entry name" value="Znf_RING/FYVE/PHD"/>
</dbReference>
<keyword evidence="14 17" id="KW-0472">Membrane</keyword>
<evidence type="ECO:0000256" key="5">
    <source>
        <dbReference type="ARBA" id="ARBA00012483"/>
    </source>
</evidence>
<evidence type="ECO:0000256" key="7">
    <source>
        <dbReference type="ARBA" id="ARBA00022692"/>
    </source>
</evidence>
<dbReference type="Proteomes" id="UP000054248">
    <property type="component" value="Unassembled WGS sequence"/>
</dbReference>
<dbReference type="InterPro" id="IPR058051">
    <property type="entry name" value="Znf_RING_synoviolin"/>
</dbReference>
<dbReference type="GO" id="GO:0008270">
    <property type="term" value="F:zinc ion binding"/>
    <property type="evidence" value="ECO:0007669"/>
    <property type="project" value="UniProtKB-KW"/>
</dbReference>
<evidence type="ECO:0000256" key="3">
    <source>
        <dbReference type="ARBA" id="ARBA00004906"/>
    </source>
</evidence>
<feature type="compositionally biased region" description="Basic and acidic residues" evidence="16">
    <location>
        <begin position="458"/>
        <end position="472"/>
    </location>
</feature>
<keyword evidence="8" id="KW-0479">Metal-binding</keyword>
<evidence type="ECO:0000256" key="9">
    <source>
        <dbReference type="ARBA" id="ARBA00022771"/>
    </source>
</evidence>
<feature type="non-terminal residue" evidence="19">
    <location>
        <position position="494"/>
    </location>
</feature>